<dbReference type="GeneID" id="71985637"/>
<evidence type="ECO:0000256" key="2">
    <source>
        <dbReference type="ARBA" id="ARBA00014286"/>
    </source>
</evidence>
<reference evidence="4" key="2">
    <citation type="journal article" date="2022" name="Microb. Genom.">
        <title>A chromosome-scale genome assembly of the tomato pathogen Cladosporium fulvum reveals a compartmentalized genome architecture and the presence of a dispensable chromosome.</title>
        <authorList>
            <person name="Zaccaron A.Z."/>
            <person name="Chen L.H."/>
            <person name="Samaras A."/>
            <person name="Stergiopoulos I."/>
        </authorList>
    </citation>
    <scope>NUCLEOTIDE SEQUENCE</scope>
    <source>
        <strain evidence="4">Race5_Kim</strain>
    </source>
</reference>
<gene>
    <name evidence="4" type="ORF">CLAFUR5_05759</name>
</gene>
<comment type="similarity">
    <text evidence="1">Belongs to the AIM6 family.</text>
</comment>
<keyword evidence="5" id="KW-1185">Reference proteome</keyword>
<organism evidence="4 5">
    <name type="scientific">Passalora fulva</name>
    <name type="common">Tomato leaf mold</name>
    <name type="synonym">Cladosporium fulvum</name>
    <dbReference type="NCBI Taxonomy" id="5499"/>
    <lineage>
        <taxon>Eukaryota</taxon>
        <taxon>Fungi</taxon>
        <taxon>Dikarya</taxon>
        <taxon>Ascomycota</taxon>
        <taxon>Pezizomycotina</taxon>
        <taxon>Dothideomycetes</taxon>
        <taxon>Dothideomycetidae</taxon>
        <taxon>Mycosphaerellales</taxon>
        <taxon>Mycosphaerellaceae</taxon>
        <taxon>Fulvia</taxon>
    </lineage>
</organism>
<dbReference type="EMBL" id="CP090167">
    <property type="protein sequence ID" value="UJO17779.1"/>
    <property type="molecule type" value="Genomic_DNA"/>
</dbReference>
<feature type="signal peptide" evidence="3">
    <location>
        <begin position="1"/>
        <end position="21"/>
    </location>
</feature>
<dbReference type="RefSeq" id="XP_047762145.1">
    <property type="nucleotide sequence ID" value="XM_047904907.1"/>
</dbReference>
<evidence type="ECO:0000313" key="4">
    <source>
        <dbReference type="EMBL" id="UJO17779.1"/>
    </source>
</evidence>
<dbReference type="OrthoDB" id="4153866at2759"/>
<dbReference type="SUPFAM" id="SSF51695">
    <property type="entry name" value="PLC-like phosphodiesterases"/>
    <property type="match status" value="1"/>
</dbReference>
<feature type="chain" id="PRO_5040350382" description="Altered inheritance of mitochondria protein 6" evidence="3">
    <location>
        <begin position="22"/>
        <end position="326"/>
    </location>
</feature>
<accession>A0A9Q8LHX4</accession>
<sequence length="326" mass="36405">MTLGMIHLVLVIAGGSHFYWSFNDNQLLPDWGLPGHPGAGLVHYPTDATRDVLPIPVHSHSDYWRSRPLCDALSWGCMSVEADVWHFPGDSELYVGHKTRSLTKDRTFRRMYVDPIVELLDVMNEAAGVGDAGDYNTTRRGVFDRDPAQTLVLMVDLKTAGADTVDAVSTELAALRSKEYLSHWDGSQLQIRAVTVVASGNTPFDQIIAAGQHRDIFIDAPLEDLSTKSYNASNSYYASVSFKKAVGHVWNGQLSSEQMRTIQNQISEAHQRGLKARYWDTPAWPINLRNHVWDVLMSAGADVLNADDLKAAALSDWKRRVHGLWY</sequence>
<dbReference type="KEGG" id="ffu:CLAFUR5_05759"/>
<dbReference type="InterPro" id="IPR051236">
    <property type="entry name" value="HAT_RTT109-like"/>
</dbReference>
<protein>
    <recommendedName>
        <fullName evidence="2">Altered inheritance of mitochondria protein 6</fullName>
    </recommendedName>
</protein>
<proteinExistence type="inferred from homology"/>
<dbReference type="InterPro" id="IPR017946">
    <property type="entry name" value="PLC-like_Pdiesterase_TIM-brl"/>
</dbReference>
<reference evidence="4" key="1">
    <citation type="submission" date="2021-12" db="EMBL/GenBank/DDBJ databases">
        <authorList>
            <person name="Zaccaron A."/>
            <person name="Stergiopoulos I."/>
        </authorList>
    </citation>
    <scope>NUCLEOTIDE SEQUENCE</scope>
    <source>
        <strain evidence="4">Race5_Kim</strain>
    </source>
</reference>
<dbReference type="PANTHER" id="PTHR31571:SF1">
    <property type="entry name" value="ALTERED INHERITANCE OF MITOCHONDRIA PROTEIN 6"/>
    <property type="match status" value="1"/>
</dbReference>
<keyword evidence="3" id="KW-0732">Signal</keyword>
<dbReference type="GO" id="GO:0008081">
    <property type="term" value="F:phosphoric diester hydrolase activity"/>
    <property type="evidence" value="ECO:0007669"/>
    <property type="project" value="InterPro"/>
</dbReference>
<evidence type="ECO:0000256" key="3">
    <source>
        <dbReference type="SAM" id="SignalP"/>
    </source>
</evidence>
<dbReference type="AlphaFoldDB" id="A0A9Q8LHX4"/>
<dbReference type="Proteomes" id="UP000756132">
    <property type="component" value="Chromosome 5"/>
</dbReference>
<name>A0A9Q8LHX4_PASFU</name>
<evidence type="ECO:0000256" key="1">
    <source>
        <dbReference type="ARBA" id="ARBA00008858"/>
    </source>
</evidence>
<dbReference type="PANTHER" id="PTHR31571">
    <property type="entry name" value="ALTERED INHERITANCE OF MITOCHONDRIA PROTEIN 6"/>
    <property type="match status" value="1"/>
</dbReference>
<evidence type="ECO:0000313" key="5">
    <source>
        <dbReference type="Proteomes" id="UP000756132"/>
    </source>
</evidence>
<dbReference type="GO" id="GO:0006629">
    <property type="term" value="P:lipid metabolic process"/>
    <property type="evidence" value="ECO:0007669"/>
    <property type="project" value="InterPro"/>
</dbReference>